<evidence type="ECO:0000313" key="4">
    <source>
        <dbReference type="Proteomes" id="UP000045842"/>
    </source>
</evidence>
<evidence type="ECO:0000256" key="2">
    <source>
        <dbReference type="ARBA" id="ARBA00023136"/>
    </source>
</evidence>
<sequence>MLLFGLVVVVALAVLLCCWGFRVQRARHAQDQRGHFLQAARQCALNLTTIDWRNAEADVRRILDGATGEFYNDFAQRSQPFVEVLRHAKASTVGTITEAGLQTQTADTAQALVAVSVQTSNAGEADPVPRAWRMRITVQRVGDRVKVSDVGFVP</sequence>
<name>A0A655I374_MYCTX</name>
<comment type="subcellular location">
    <subcellularLocation>
        <location evidence="1">Membrane</location>
    </subcellularLocation>
</comment>
<organism evidence="3 4">
    <name type="scientific">Mycobacterium tuberculosis</name>
    <dbReference type="NCBI Taxonomy" id="1773"/>
    <lineage>
        <taxon>Bacteria</taxon>
        <taxon>Bacillati</taxon>
        <taxon>Actinomycetota</taxon>
        <taxon>Actinomycetes</taxon>
        <taxon>Mycobacteriales</taxon>
        <taxon>Mycobacteriaceae</taxon>
        <taxon>Mycobacterium</taxon>
        <taxon>Mycobacterium tuberculosis complex</taxon>
    </lineage>
</organism>
<dbReference type="PANTHER" id="PTHR37042">
    <property type="entry name" value="OUTER MEMBRANE PROTEIN RV1973"/>
    <property type="match status" value="1"/>
</dbReference>
<dbReference type="PANTHER" id="PTHR37042:SF4">
    <property type="entry name" value="OUTER MEMBRANE PROTEIN RV1973"/>
    <property type="match status" value="1"/>
</dbReference>
<accession>A0A655I374</accession>
<protein>
    <submittedName>
        <fullName evidence="3">Putative MCE associated membrane protein</fullName>
    </submittedName>
</protein>
<evidence type="ECO:0000256" key="1">
    <source>
        <dbReference type="ARBA" id="ARBA00004370"/>
    </source>
</evidence>
<dbReference type="GO" id="GO:0016020">
    <property type="term" value="C:membrane"/>
    <property type="evidence" value="ECO:0007669"/>
    <property type="project" value="UniProtKB-SubCell"/>
</dbReference>
<proteinExistence type="predicted"/>
<reference evidence="3 4" key="1">
    <citation type="submission" date="2015-03" db="EMBL/GenBank/DDBJ databases">
        <authorList>
            <consortium name="Pathogen Informatics"/>
        </authorList>
    </citation>
    <scope>NUCLEOTIDE SEQUENCE [LARGE SCALE GENOMIC DNA]</scope>
    <source>
        <strain evidence="3 4">G09801536</strain>
    </source>
</reference>
<gene>
    <name evidence="3" type="ORF">ERS007679_01824</name>
</gene>
<evidence type="ECO:0000313" key="3">
    <source>
        <dbReference type="EMBL" id="COV42872.1"/>
    </source>
</evidence>
<dbReference type="AlphaFoldDB" id="A0A655I374"/>
<dbReference type="Proteomes" id="UP000045842">
    <property type="component" value="Unassembled WGS sequence"/>
</dbReference>
<keyword evidence="2" id="KW-0472">Membrane</keyword>
<dbReference type="EMBL" id="CSAD01000216">
    <property type="protein sequence ID" value="COV42872.1"/>
    <property type="molecule type" value="Genomic_DNA"/>
</dbReference>